<reference evidence="1 2" key="1">
    <citation type="submission" date="2017-10" db="EMBL/GenBank/DDBJ databases">
        <title>Development of genomic resources for the powdery mildew, Erysiphe pulchra.</title>
        <authorList>
            <person name="Wadl P.A."/>
            <person name="Mack B.M."/>
            <person name="Moore G."/>
            <person name="Beltz S.B."/>
        </authorList>
    </citation>
    <scope>NUCLEOTIDE SEQUENCE [LARGE SCALE GENOMIC DNA]</scope>
    <source>
        <strain evidence="1">Cflorida</strain>
    </source>
</reference>
<accession>A0A2S4PY27</accession>
<sequence length="362" mass="40458">MEDKSLMQKLQNLSDLGLAVLICLVAHEHCLIETTLSSLDDATHELELTLTEIFRLRYVTIECSKSTTPDEFANLILLTETNTTRSDTPTRNRHERFYNPATFQSCSRSSASKTQLTPASIFNVIIAKNLNHTSKRVQNQVLELVKTGRLLSRTSTHNVPKQFLFVTVLAAGEGPGLIKHLNDYIFISHFHRPLNRLEYKEEDLHEDSSSSSSVVKFSSSHQDSSKISSQPIVSLQEIEKLSELCKSVMVSMEVKQYQMDIISFLRIHRAVAGGITASATKLFDKLAKCLATLHDLTFVTPSLITLAAKKIYMHRIQIVKPENERSMQWGSDIEAVAALLKGVTVEDILEEVLGDSGAEAPF</sequence>
<dbReference type="PANTHER" id="PTHR11603:SF132">
    <property type="entry name" value="C2H2-TYPE DOMAIN-CONTAINING PROTEIN"/>
    <property type="match status" value="1"/>
</dbReference>
<protein>
    <recommendedName>
        <fullName evidence="3">Magnesium chelatase</fullName>
    </recommendedName>
</protein>
<dbReference type="Proteomes" id="UP000237438">
    <property type="component" value="Unassembled WGS sequence"/>
</dbReference>
<dbReference type="InterPro" id="IPR052041">
    <property type="entry name" value="Nucleic_acid_metab_PIN/TRAM"/>
</dbReference>
<evidence type="ECO:0000313" key="2">
    <source>
        <dbReference type="Proteomes" id="UP000237438"/>
    </source>
</evidence>
<organism evidence="1 2">
    <name type="scientific">Erysiphe pulchra</name>
    <dbReference type="NCBI Taxonomy" id="225359"/>
    <lineage>
        <taxon>Eukaryota</taxon>
        <taxon>Fungi</taxon>
        <taxon>Dikarya</taxon>
        <taxon>Ascomycota</taxon>
        <taxon>Pezizomycotina</taxon>
        <taxon>Leotiomycetes</taxon>
        <taxon>Erysiphales</taxon>
        <taxon>Erysiphaceae</taxon>
        <taxon>Erysiphe</taxon>
    </lineage>
</organism>
<gene>
    <name evidence="1" type="ORF">EPUL_000433</name>
</gene>
<name>A0A2S4PY27_9PEZI</name>
<proteinExistence type="predicted"/>
<dbReference type="AlphaFoldDB" id="A0A2S4PY27"/>
<comment type="caution">
    <text evidence="1">The sequence shown here is derived from an EMBL/GenBank/DDBJ whole genome shotgun (WGS) entry which is preliminary data.</text>
</comment>
<evidence type="ECO:0008006" key="3">
    <source>
        <dbReference type="Google" id="ProtNLM"/>
    </source>
</evidence>
<dbReference type="PANTHER" id="PTHR11603">
    <property type="entry name" value="AAA FAMILY ATPASE"/>
    <property type="match status" value="1"/>
</dbReference>
<evidence type="ECO:0000313" key="1">
    <source>
        <dbReference type="EMBL" id="POS86938.1"/>
    </source>
</evidence>
<dbReference type="EMBL" id="PEDP01000221">
    <property type="protein sequence ID" value="POS86938.1"/>
    <property type="molecule type" value="Genomic_DNA"/>
</dbReference>
<keyword evidence="2" id="KW-1185">Reference proteome</keyword>
<dbReference type="OrthoDB" id="5582146at2759"/>
<dbReference type="Gene3D" id="1.10.8.80">
    <property type="entry name" value="Magnesium chelatase subunit I, C-Terminal domain"/>
    <property type="match status" value="1"/>
</dbReference>